<dbReference type="InterPro" id="IPR036962">
    <property type="entry name" value="Glyco_hydro_3_N_sf"/>
</dbReference>
<protein>
    <recommendedName>
        <fullName evidence="3">beta-N-acetylhexosaminidase</fullName>
        <ecNumber evidence="3">3.2.1.52</ecNumber>
    </recommendedName>
</protein>
<evidence type="ECO:0000256" key="3">
    <source>
        <dbReference type="ARBA" id="ARBA00012663"/>
    </source>
</evidence>
<evidence type="ECO:0000259" key="6">
    <source>
        <dbReference type="Pfam" id="PF00933"/>
    </source>
</evidence>
<dbReference type="PANTHER" id="PTHR30480">
    <property type="entry name" value="BETA-HEXOSAMINIDASE-RELATED"/>
    <property type="match status" value="1"/>
</dbReference>
<dbReference type="InterPro" id="IPR050226">
    <property type="entry name" value="NagZ_Beta-hexosaminidase"/>
</dbReference>
<gene>
    <name evidence="7" type="ORF">I553_1161</name>
</gene>
<dbReference type="InterPro" id="IPR017853">
    <property type="entry name" value="GH"/>
</dbReference>
<feature type="domain" description="Glycoside hydrolase family 3 N-terminal" evidence="6">
    <location>
        <begin position="2"/>
        <end position="86"/>
    </location>
</feature>
<reference evidence="7" key="1">
    <citation type="submission" date="2014-01" db="EMBL/GenBank/DDBJ databases">
        <authorList>
            <person name="Brown-Elliot B."/>
            <person name="Wallace R."/>
            <person name="Lenaerts A."/>
            <person name="Ordway D."/>
            <person name="DeGroote M.A."/>
            <person name="Parker T."/>
            <person name="Sizemore C."/>
            <person name="Tallon L.J."/>
            <person name="Sadzewicz L.K."/>
            <person name="Sengamalay N."/>
            <person name="Fraser C.M."/>
            <person name="Hine E."/>
            <person name="Shefchek K.A."/>
            <person name="Das S.P."/>
            <person name="Tettelin H."/>
        </authorList>
    </citation>
    <scope>NUCLEOTIDE SEQUENCE [LARGE SCALE GENOMIC DNA]</scope>
    <source>
        <strain evidence="7">4042</strain>
    </source>
</reference>
<sequence length="123" mass="13018">MLAQTKTADEVYTVALDRGRKMRTLGITVDFAPVVDVSDAPADTVIGDRSFGSDPAVVTAYAGAYARGLRDAGCCRCSSTFQGMGMALATRIPARSPPLRLASCNATTWCRIGRWSPPTRSGS</sequence>
<dbReference type="InterPro" id="IPR001764">
    <property type="entry name" value="Glyco_hydro_3_N"/>
</dbReference>
<evidence type="ECO:0000256" key="1">
    <source>
        <dbReference type="ARBA" id="ARBA00001231"/>
    </source>
</evidence>
<accession>X7ZB06</accession>
<organism evidence="7">
    <name type="scientific">Mycobacterium xenopi 4042</name>
    <dbReference type="NCBI Taxonomy" id="1299334"/>
    <lineage>
        <taxon>Bacteria</taxon>
        <taxon>Bacillati</taxon>
        <taxon>Actinomycetota</taxon>
        <taxon>Actinomycetes</taxon>
        <taxon>Mycobacteriales</taxon>
        <taxon>Mycobacteriaceae</taxon>
        <taxon>Mycobacterium</taxon>
    </lineage>
</organism>
<dbReference type="GO" id="GO:0009254">
    <property type="term" value="P:peptidoglycan turnover"/>
    <property type="evidence" value="ECO:0007669"/>
    <property type="project" value="TreeGrafter"/>
</dbReference>
<name>X7ZB06_MYCXE</name>
<comment type="catalytic activity">
    <reaction evidence="1">
        <text>Hydrolysis of terminal non-reducing N-acetyl-D-hexosamine residues in N-acetyl-beta-D-hexosaminides.</text>
        <dbReference type="EC" id="3.2.1.52"/>
    </reaction>
</comment>
<dbReference type="GO" id="GO:0004563">
    <property type="term" value="F:beta-N-acetylhexosaminidase activity"/>
    <property type="evidence" value="ECO:0007669"/>
    <property type="project" value="UniProtKB-EC"/>
</dbReference>
<dbReference type="SUPFAM" id="SSF51445">
    <property type="entry name" value="(Trans)glycosidases"/>
    <property type="match status" value="1"/>
</dbReference>
<dbReference type="GO" id="GO:0005975">
    <property type="term" value="P:carbohydrate metabolic process"/>
    <property type="evidence" value="ECO:0007669"/>
    <property type="project" value="InterPro"/>
</dbReference>
<dbReference type="PANTHER" id="PTHR30480:SF13">
    <property type="entry name" value="BETA-HEXOSAMINIDASE"/>
    <property type="match status" value="1"/>
</dbReference>
<keyword evidence="5" id="KW-0326">Glycosidase</keyword>
<proteinExistence type="inferred from homology"/>
<evidence type="ECO:0000256" key="5">
    <source>
        <dbReference type="ARBA" id="ARBA00023295"/>
    </source>
</evidence>
<comment type="similarity">
    <text evidence="2">Belongs to the glycosyl hydrolase 3 family.</text>
</comment>
<evidence type="ECO:0000313" key="7">
    <source>
        <dbReference type="EMBL" id="EUA16186.1"/>
    </source>
</evidence>
<comment type="caution">
    <text evidence="7">The sequence shown here is derived from an EMBL/GenBank/DDBJ whole genome shotgun (WGS) entry which is preliminary data.</text>
</comment>
<dbReference type="Gene3D" id="3.20.20.300">
    <property type="entry name" value="Glycoside hydrolase, family 3, N-terminal domain"/>
    <property type="match status" value="1"/>
</dbReference>
<dbReference type="EMBL" id="JAOB01000080">
    <property type="protein sequence ID" value="EUA16186.1"/>
    <property type="molecule type" value="Genomic_DNA"/>
</dbReference>
<dbReference type="Pfam" id="PF00933">
    <property type="entry name" value="Glyco_hydro_3"/>
    <property type="match status" value="1"/>
</dbReference>
<evidence type="ECO:0000256" key="2">
    <source>
        <dbReference type="ARBA" id="ARBA00005336"/>
    </source>
</evidence>
<dbReference type="AlphaFoldDB" id="X7ZB06"/>
<keyword evidence="4 7" id="KW-0378">Hydrolase</keyword>
<dbReference type="PATRIC" id="fig|1299334.3.peg.8420"/>
<dbReference type="EC" id="3.2.1.52" evidence="3"/>
<evidence type="ECO:0000256" key="4">
    <source>
        <dbReference type="ARBA" id="ARBA00022801"/>
    </source>
</evidence>